<dbReference type="AlphaFoldDB" id="A9KHM9"/>
<dbReference type="RefSeq" id="WP_012199968.1">
    <property type="nucleotide sequence ID" value="NC_010001.1"/>
</dbReference>
<sequence length="117" mass="13436">MELTERYEIVISYVGRIRPGVELIEDVWSTAILEEYKKSAIYVNAIIDERSLVCVDCSKREKVFVVNAIRNPIQTPDKDAYYKALGNIVFQVRRDLNAPYTLISIGAVQVSYFPYNP</sequence>
<organism evidence="1 2">
    <name type="scientific">Lachnoclostridium phytofermentans (strain ATCC 700394 / DSM 18823 / ISDg)</name>
    <name type="common">Clostridium phytofermentans</name>
    <dbReference type="NCBI Taxonomy" id="357809"/>
    <lineage>
        <taxon>Bacteria</taxon>
        <taxon>Bacillati</taxon>
        <taxon>Bacillota</taxon>
        <taxon>Clostridia</taxon>
        <taxon>Lachnospirales</taxon>
        <taxon>Lachnospiraceae</taxon>
    </lineage>
</organism>
<protein>
    <submittedName>
        <fullName evidence="1">Uncharacterized protein</fullName>
    </submittedName>
</protein>
<name>A9KHM9_LACP7</name>
<reference evidence="2" key="1">
    <citation type="submission" date="2007-11" db="EMBL/GenBank/DDBJ databases">
        <title>Complete genome sequence of Clostridium phytofermentans ISDg.</title>
        <authorList>
            <person name="Leschine S.B."/>
            <person name="Warnick T.A."/>
            <person name="Blanchard J.L."/>
            <person name="Schnell D.J."/>
            <person name="Petit E.L."/>
            <person name="LaTouf W.G."/>
            <person name="Copeland A."/>
            <person name="Lucas S."/>
            <person name="Lapidus A."/>
            <person name="Barry K."/>
            <person name="Glavina del Rio T."/>
            <person name="Dalin E."/>
            <person name="Tice H."/>
            <person name="Pitluck S."/>
            <person name="Kiss H."/>
            <person name="Brettin T."/>
            <person name="Bruce D."/>
            <person name="Detter J.C."/>
            <person name="Han C."/>
            <person name="Kuske C."/>
            <person name="Schmutz J."/>
            <person name="Larimer F."/>
            <person name="Land M."/>
            <person name="Hauser L."/>
            <person name="Kyrpides N."/>
            <person name="Kim E.A."/>
            <person name="Richardson P."/>
        </authorList>
    </citation>
    <scope>NUCLEOTIDE SEQUENCE [LARGE SCALE GENOMIC DNA]</scope>
    <source>
        <strain evidence="2">ATCC 700394 / DSM 18823 / ISDg</strain>
    </source>
</reference>
<dbReference type="Proteomes" id="UP000000370">
    <property type="component" value="Chromosome"/>
</dbReference>
<proteinExistence type="predicted"/>
<evidence type="ECO:0000313" key="2">
    <source>
        <dbReference type="Proteomes" id="UP000000370"/>
    </source>
</evidence>
<evidence type="ECO:0000313" key="1">
    <source>
        <dbReference type="EMBL" id="ABX42314.1"/>
    </source>
</evidence>
<dbReference type="KEGG" id="cpy:Cphy_1946"/>
<accession>A9KHM9</accession>
<keyword evidence="2" id="KW-1185">Reference proteome</keyword>
<dbReference type="OrthoDB" id="1990751at2"/>
<dbReference type="eggNOG" id="ENOG50344EA">
    <property type="taxonomic scope" value="Bacteria"/>
</dbReference>
<gene>
    <name evidence="1" type="ordered locus">Cphy_1946</name>
</gene>
<dbReference type="EMBL" id="CP000885">
    <property type="protein sequence ID" value="ABX42314.1"/>
    <property type="molecule type" value="Genomic_DNA"/>
</dbReference>
<dbReference type="HOGENOM" id="CLU_160530_0_0_9"/>